<sequence length="90" mass="9753">MSGWVWASRPAPLDEESGGDTMTEPKDSRSRGIDVEPESGEARNEKQRRALIRAERLVPARKPGSLSAAPPPLPSSGRGLSAILDDMRDE</sequence>
<reference evidence="2" key="1">
    <citation type="submission" date="2012-02" db="EMBL/GenBank/DDBJ databases">
        <title>Whole genome shotgun sequence of Gordonia otitidis NBRC 100426.</title>
        <authorList>
            <person name="Yoshida I."/>
            <person name="Hosoyama A."/>
            <person name="Tsuchikane K."/>
            <person name="Katsumata H."/>
            <person name="Yamazaki S."/>
            <person name="Fujita N."/>
        </authorList>
    </citation>
    <scope>NUCLEOTIDE SEQUENCE [LARGE SCALE GENOMIC DNA]</scope>
    <source>
        <strain evidence="2">NBRC 100426</strain>
    </source>
</reference>
<comment type="caution">
    <text evidence="2">The sequence shown here is derived from an EMBL/GenBank/DDBJ whole genome shotgun (WGS) entry which is preliminary data.</text>
</comment>
<dbReference type="EMBL" id="BAFB01000245">
    <property type="protein sequence ID" value="GAB36951.1"/>
    <property type="molecule type" value="Genomic_DNA"/>
</dbReference>
<feature type="compositionally biased region" description="Basic and acidic residues" evidence="1">
    <location>
        <begin position="23"/>
        <end position="58"/>
    </location>
</feature>
<gene>
    <name evidence="2" type="ORF">GOOTI_245_00020</name>
</gene>
<evidence type="ECO:0000313" key="2">
    <source>
        <dbReference type="EMBL" id="GAB36951.1"/>
    </source>
</evidence>
<organism evidence="2 3">
    <name type="scientific">Gordonia otitidis (strain DSM 44809 / CCUG 52243 / JCM 12355 / NBRC 100426 / IFM 10032)</name>
    <dbReference type="NCBI Taxonomy" id="1108044"/>
    <lineage>
        <taxon>Bacteria</taxon>
        <taxon>Bacillati</taxon>
        <taxon>Actinomycetota</taxon>
        <taxon>Actinomycetes</taxon>
        <taxon>Mycobacteriales</taxon>
        <taxon>Gordoniaceae</taxon>
        <taxon>Gordonia</taxon>
    </lineage>
</organism>
<evidence type="ECO:0000256" key="1">
    <source>
        <dbReference type="SAM" id="MobiDB-lite"/>
    </source>
</evidence>
<proteinExistence type="predicted"/>
<accession>H5TTZ3</accession>
<dbReference type="Proteomes" id="UP000005038">
    <property type="component" value="Unassembled WGS sequence"/>
</dbReference>
<protein>
    <submittedName>
        <fullName evidence="2">Uncharacterized protein</fullName>
    </submittedName>
</protein>
<dbReference type="STRING" id="1108044.GOOTI_245_00020"/>
<feature type="region of interest" description="Disordered" evidence="1">
    <location>
        <begin position="1"/>
        <end position="90"/>
    </location>
</feature>
<name>H5TTZ3_GORO1</name>
<keyword evidence="3" id="KW-1185">Reference proteome</keyword>
<evidence type="ECO:0000313" key="3">
    <source>
        <dbReference type="Proteomes" id="UP000005038"/>
    </source>
</evidence>
<dbReference type="AlphaFoldDB" id="H5TTZ3"/>